<keyword evidence="3" id="KW-1185">Reference proteome</keyword>
<gene>
    <name evidence="2" type="ORF">B8X00_13175</name>
</gene>
<evidence type="ECO:0000256" key="1">
    <source>
        <dbReference type="SAM" id="MobiDB-lite"/>
    </source>
</evidence>
<proteinExistence type="predicted"/>
<reference evidence="2 3" key="1">
    <citation type="submission" date="2017-04" db="EMBL/GenBank/DDBJ databases">
        <title>Kefir bacterial isolates.</title>
        <authorList>
            <person name="Kim Y."/>
            <person name="Blasche S."/>
            <person name="Patil K.R."/>
        </authorList>
    </citation>
    <scope>NUCLEOTIDE SEQUENCE [LARGE SCALE GENOMIC DNA]</scope>
    <source>
        <strain evidence="2 3">KR</strain>
    </source>
</reference>
<protein>
    <submittedName>
        <fullName evidence="2">Uncharacterized protein</fullName>
    </submittedName>
</protein>
<comment type="caution">
    <text evidence="2">The sequence shown here is derived from an EMBL/GenBank/DDBJ whole genome shotgun (WGS) entry which is preliminary data.</text>
</comment>
<organism evidence="2 3">
    <name type="scientific">Acetobacter fabarum</name>
    <dbReference type="NCBI Taxonomy" id="483199"/>
    <lineage>
        <taxon>Bacteria</taxon>
        <taxon>Pseudomonadati</taxon>
        <taxon>Pseudomonadota</taxon>
        <taxon>Alphaproteobacteria</taxon>
        <taxon>Acetobacterales</taxon>
        <taxon>Acetobacteraceae</taxon>
        <taxon>Acetobacter</taxon>
    </lineage>
</organism>
<evidence type="ECO:0000313" key="3">
    <source>
        <dbReference type="Proteomes" id="UP000216151"/>
    </source>
</evidence>
<dbReference type="EMBL" id="NCXK01000046">
    <property type="protein sequence ID" value="PAK76771.1"/>
    <property type="molecule type" value="Genomic_DNA"/>
</dbReference>
<name>A0A269XVA5_9PROT</name>
<evidence type="ECO:0000313" key="2">
    <source>
        <dbReference type="EMBL" id="PAK76771.1"/>
    </source>
</evidence>
<sequence>MTELSDLELIDQLSATFEKNPEMPELQEASLEPETPDEHQKPLSPTLEALEPTRRPSQEVVCATCPNSVWFASKAEVKGYCRVMYLVTWSSKEPNEILMCDGTALT</sequence>
<feature type="region of interest" description="Disordered" evidence="1">
    <location>
        <begin position="16"/>
        <end position="55"/>
    </location>
</feature>
<accession>A0A269XVA5</accession>
<dbReference type="Proteomes" id="UP000216151">
    <property type="component" value="Unassembled WGS sequence"/>
</dbReference>
<dbReference type="AlphaFoldDB" id="A0A269XVA5"/>